<evidence type="ECO:0000313" key="1">
    <source>
        <dbReference type="EMBL" id="KAF2404073.1"/>
    </source>
</evidence>
<dbReference type="Proteomes" id="UP000799640">
    <property type="component" value="Unassembled WGS sequence"/>
</dbReference>
<protein>
    <submittedName>
        <fullName evidence="1">Uncharacterized protein</fullName>
    </submittedName>
</protein>
<dbReference type="EMBL" id="ML996688">
    <property type="protein sequence ID" value="KAF2404073.1"/>
    <property type="molecule type" value="Genomic_DNA"/>
</dbReference>
<organism evidence="1 2">
    <name type="scientific">Trichodelitschia bisporula</name>
    <dbReference type="NCBI Taxonomy" id="703511"/>
    <lineage>
        <taxon>Eukaryota</taxon>
        <taxon>Fungi</taxon>
        <taxon>Dikarya</taxon>
        <taxon>Ascomycota</taxon>
        <taxon>Pezizomycotina</taxon>
        <taxon>Dothideomycetes</taxon>
        <taxon>Dothideomycetes incertae sedis</taxon>
        <taxon>Phaeotrichales</taxon>
        <taxon>Phaeotrichaceae</taxon>
        <taxon>Trichodelitschia</taxon>
    </lineage>
</organism>
<name>A0A6G1I6Y9_9PEZI</name>
<evidence type="ECO:0000313" key="2">
    <source>
        <dbReference type="Proteomes" id="UP000799640"/>
    </source>
</evidence>
<keyword evidence="2" id="KW-1185">Reference proteome</keyword>
<sequence length="195" mass="21441">MSSNPDAGPACRTRSRVAPEDGCFCISDARFTALRVIAARLLCHEPKTDDPRPGATWDELLADHPWIWLVFKAPEVTQGFINNGLGEFLFDRIKVGIIDDMDISHALQGLLMIMFLAGLKTTTGLRKRFNEILTVAPNPSAVRLLRMLDEYQEEGTSGTTRRPKCVAYIPPFVIAPPLRSVASISTTRTTLGGEG</sequence>
<reference evidence="1" key="1">
    <citation type="journal article" date="2020" name="Stud. Mycol.">
        <title>101 Dothideomycetes genomes: a test case for predicting lifestyles and emergence of pathogens.</title>
        <authorList>
            <person name="Haridas S."/>
            <person name="Albert R."/>
            <person name="Binder M."/>
            <person name="Bloem J."/>
            <person name="Labutti K."/>
            <person name="Salamov A."/>
            <person name="Andreopoulos B."/>
            <person name="Baker S."/>
            <person name="Barry K."/>
            <person name="Bills G."/>
            <person name="Bluhm B."/>
            <person name="Cannon C."/>
            <person name="Castanera R."/>
            <person name="Culley D."/>
            <person name="Daum C."/>
            <person name="Ezra D."/>
            <person name="Gonzalez J."/>
            <person name="Henrissat B."/>
            <person name="Kuo A."/>
            <person name="Liang C."/>
            <person name="Lipzen A."/>
            <person name="Lutzoni F."/>
            <person name="Magnuson J."/>
            <person name="Mondo S."/>
            <person name="Nolan M."/>
            <person name="Ohm R."/>
            <person name="Pangilinan J."/>
            <person name="Park H.-J."/>
            <person name="Ramirez L."/>
            <person name="Alfaro M."/>
            <person name="Sun H."/>
            <person name="Tritt A."/>
            <person name="Yoshinaga Y."/>
            <person name="Zwiers L.-H."/>
            <person name="Turgeon B."/>
            <person name="Goodwin S."/>
            <person name="Spatafora J."/>
            <person name="Crous P."/>
            <person name="Grigoriev I."/>
        </authorList>
    </citation>
    <scope>NUCLEOTIDE SEQUENCE</scope>
    <source>
        <strain evidence="1">CBS 262.69</strain>
    </source>
</reference>
<dbReference type="AlphaFoldDB" id="A0A6G1I6Y9"/>
<accession>A0A6G1I6Y9</accession>
<gene>
    <name evidence="1" type="ORF">EJ06DRAFT_186712</name>
</gene>
<proteinExistence type="predicted"/>